<dbReference type="Proteomes" id="UP000663836">
    <property type="component" value="Unassembled WGS sequence"/>
</dbReference>
<protein>
    <submittedName>
        <fullName evidence="1">Uncharacterized protein</fullName>
    </submittedName>
</protein>
<gene>
    <name evidence="1" type="ORF">JBS370_LOCUS40702</name>
</gene>
<name>A0A820IE39_9BILA</name>
<evidence type="ECO:0000313" key="2">
    <source>
        <dbReference type="Proteomes" id="UP000663836"/>
    </source>
</evidence>
<accession>A0A820IE39</accession>
<organism evidence="1 2">
    <name type="scientific">Rotaria sordida</name>
    <dbReference type="NCBI Taxonomy" id="392033"/>
    <lineage>
        <taxon>Eukaryota</taxon>
        <taxon>Metazoa</taxon>
        <taxon>Spiralia</taxon>
        <taxon>Gnathifera</taxon>
        <taxon>Rotifera</taxon>
        <taxon>Eurotatoria</taxon>
        <taxon>Bdelloidea</taxon>
        <taxon>Philodinida</taxon>
        <taxon>Philodinidae</taxon>
        <taxon>Rotaria</taxon>
    </lineage>
</organism>
<feature type="non-terminal residue" evidence="1">
    <location>
        <position position="1"/>
    </location>
</feature>
<proteinExistence type="predicted"/>
<sequence>NDLLEHIKNSIYLTSSSSLLQLILPSLNKIPSILYGFLDAKFLSYLYNFATKEISKKKSTDIEGIQCAIDNLSDDKLPLIQAFEIIFLLCFQALYDQEYCSNSLLLKYCLNKLSIKY</sequence>
<reference evidence="1" key="1">
    <citation type="submission" date="2021-02" db="EMBL/GenBank/DDBJ databases">
        <authorList>
            <person name="Nowell W R."/>
        </authorList>
    </citation>
    <scope>NUCLEOTIDE SEQUENCE</scope>
</reference>
<evidence type="ECO:0000313" key="1">
    <source>
        <dbReference type="EMBL" id="CAF4310646.1"/>
    </source>
</evidence>
<comment type="caution">
    <text evidence="1">The sequence shown here is derived from an EMBL/GenBank/DDBJ whole genome shotgun (WGS) entry which is preliminary data.</text>
</comment>
<dbReference type="EMBL" id="CAJOBD010038502">
    <property type="protein sequence ID" value="CAF4310646.1"/>
    <property type="molecule type" value="Genomic_DNA"/>
</dbReference>
<dbReference type="AlphaFoldDB" id="A0A820IE39"/>